<protein>
    <submittedName>
        <fullName evidence="2">Uncharacterized protein</fullName>
    </submittedName>
</protein>
<reference evidence="2 3" key="1">
    <citation type="journal article" date="2013" name="PLoS ONE">
        <title>Genomic and secretomic analyses reveal unique features of the lignocellulolytic enzyme system of Penicillium decumbens.</title>
        <authorList>
            <person name="Liu G."/>
            <person name="Zhang L."/>
            <person name="Wei X."/>
            <person name="Zou G."/>
            <person name="Qin Y."/>
            <person name="Ma L."/>
            <person name="Li J."/>
            <person name="Zheng H."/>
            <person name="Wang S."/>
            <person name="Wang C."/>
            <person name="Xun L."/>
            <person name="Zhao G.-P."/>
            <person name="Zhou Z."/>
            <person name="Qu Y."/>
        </authorList>
    </citation>
    <scope>NUCLEOTIDE SEQUENCE [LARGE SCALE GENOMIC DNA]</scope>
    <source>
        <strain evidence="3">114-2 / CGMCC 5302</strain>
    </source>
</reference>
<dbReference type="HOGENOM" id="CLU_1816450_0_0_1"/>
<feature type="region of interest" description="Disordered" evidence="1">
    <location>
        <begin position="1"/>
        <end position="22"/>
    </location>
</feature>
<proteinExistence type="predicted"/>
<dbReference type="EMBL" id="KB644410">
    <property type="protein sequence ID" value="EPS27881.1"/>
    <property type="molecule type" value="Genomic_DNA"/>
</dbReference>
<dbReference type="Proteomes" id="UP000019376">
    <property type="component" value="Unassembled WGS sequence"/>
</dbReference>
<accession>S7ZGW8</accession>
<name>S7ZGW8_PENO1</name>
<dbReference type="AlphaFoldDB" id="S7ZGW8"/>
<gene>
    <name evidence="2" type="ORF">PDE_02825</name>
</gene>
<keyword evidence="3" id="KW-1185">Reference proteome</keyword>
<evidence type="ECO:0000256" key="1">
    <source>
        <dbReference type="SAM" id="MobiDB-lite"/>
    </source>
</evidence>
<feature type="region of interest" description="Disordered" evidence="1">
    <location>
        <begin position="117"/>
        <end position="142"/>
    </location>
</feature>
<sequence>MSVRAAQFRDGESYESGSHQARPKECVVRVTTHYPPRGVLQSVPPIEASSLGASWQNWSHLQTSTTSLIGARFCQEELRSNIQADADVDVDPDRRRGGAPLKPAFPFTRLLVHRTSRMETAEMGEERTHRSQPEARDAEEWL</sequence>
<evidence type="ECO:0000313" key="2">
    <source>
        <dbReference type="EMBL" id="EPS27881.1"/>
    </source>
</evidence>
<organism evidence="2 3">
    <name type="scientific">Penicillium oxalicum (strain 114-2 / CGMCC 5302)</name>
    <name type="common">Penicillium decumbens</name>
    <dbReference type="NCBI Taxonomy" id="933388"/>
    <lineage>
        <taxon>Eukaryota</taxon>
        <taxon>Fungi</taxon>
        <taxon>Dikarya</taxon>
        <taxon>Ascomycota</taxon>
        <taxon>Pezizomycotina</taxon>
        <taxon>Eurotiomycetes</taxon>
        <taxon>Eurotiomycetidae</taxon>
        <taxon>Eurotiales</taxon>
        <taxon>Aspergillaceae</taxon>
        <taxon>Penicillium</taxon>
    </lineage>
</organism>
<evidence type="ECO:0000313" key="3">
    <source>
        <dbReference type="Proteomes" id="UP000019376"/>
    </source>
</evidence>